<dbReference type="Gene3D" id="1.10.10.1150">
    <property type="entry name" value="Coenzyme PQQ synthesis protein D (PqqD)"/>
    <property type="match status" value="1"/>
</dbReference>
<dbReference type="InterPro" id="IPR008792">
    <property type="entry name" value="PQQD"/>
</dbReference>
<reference evidence="2 3" key="1">
    <citation type="submission" date="2019-01" db="EMBL/GenBank/DDBJ databases">
        <title>Nocardioides guangzhouensis sp. nov., an actinobacterium isolated from soil.</title>
        <authorList>
            <person name="Fu Y."/>
            <person name="Cai Y."/>
            <person name="Lin Z."/>
            <person name="Chen P."/>
        </authorList>
    </citation>
    <scope>NUCLEOTIDE SEQUENCE [LARGE SCALE GENOMIC DNA]</scope>
    <source>
        <strain evidence="2 3">NBRC 105384</strain>
    </source>
</reference>
<proteinExistence type="predicted"/>
<dbReference type="Pfam" id="PF05402">
    <property type="entry name" value="PqqD"/>
    <property type="match status" value="1"/>
</dbReference>
<evidence type="ECO:0000256" key="1">
    <source>
        <dbReference type="SAM" id="MobiDB-lite"/>
    </source>
</evidence>
<accession>A0A4Q5J4Y1</accession>
<organism evidence="2 3">
    <name type="scientific">Nocardioides iriomotensis</name>
    <dbReference type="NCBI Taxonomy" id="715784"/>
    <lineage>
        <taxon>Bacteria</taxon>
        <taxon>Bacillati</taxon>
        <taxon>Actinomycetota</taxon>
        <taxon>Actinomycetes</taxon>
        <taxon>Propionibacteriales</taxon>
        <taxon>Nocardioidaceae</taxon>
        <taxon>Nocardioides</taxon>
    </lineage>
</organism>
<keyword evidence="3" id="KW-1185">Reference proteome</keyword>
<evidence type="ECO:0000313" key="2">
    <source>
        <dbReference type="EMBL" id="RYU13677.1"/>
    </source>
</evidence>
<gene>
    <name evidence="2" type="ORF">ETU37_05400</name>
</gene>
<evidence type="ECO:0000313" key="3">
    <source>
        <dbReference type="Proteomes" id="UP000291189"/>
    </source>
</evidence>
<dbReference type="InterPro" id="IPR041881">
    <property type="entry name" value="PqqD_sf"/>
</dbReference>
<feature type="compositionally biased region" description="Basic residues" evidence="1">
    <location>
        <begin position="1"/>
        <end position="15"/>
    </location>
</feature>
<sequence length="125" mass="13455">MGTLHRPHSPPKSRIARPPYRCPGGSTRAAPLVSHWTIGADVAWVGDTSRVALVDLKRPDEPAVLTGSSAAIWHTIGHASWGEDVITSVAELFDVPADTVADDVRSFLEDLEARGLITREDGRHG</sequence>
<dbReference type="EMBL" id="SDPU01000014">
    <property type="protein sequence ID" value="RYU13677.1"/>
    <property type="molecule type" value="Genomic_DNA"/>
</dbReference>
<dbReference type="OrthoDB" id="3436878at2"/>
<name>A0A4Q5J4Y1_9ACTN</name>
<protein>
    <submittedName>
        <fullName evidence="2">PqqD family protein</fullName>
    </submittedName>
</protein>
<dbReference type="AlphaFoldDB" id="A0A4Q5J4Y1"/>
<feature type="region of interest" description="Disordered" evidence="1">
    <location>
        <begin position="1"/>
        <end position="23"/>
    </location>
</feature>
<comment type="caution">
    <text evidence="2">The sequence shown here is derived from an EMBL/GenBank/DDBJ whole genome shotgun (WGS) entry which is preliminary data.</text>
</comment>
<dbReference type="Proteomes" id="UP000291189">
    <property type="component" value="Unassembled WGS sequence"/>
</dbReference>